<evidence type="ECO:0000259" key="2">
    <source>
        <dbReference type="Pfam" id="PF09335"/>
    </source>
</evidence>
<accession>A0AAN9YYS5</accession>
<protein>
    <recommendedName>
        <fullName evidence="2">VTT domain-containing protein</fullName>
    </recommendedName>
</protein>
<comment type="caution">
    <text evidence="3">The sequence shown here is derived from an EMBL/GenBank/DDBJ whole genome shotgun (WGS) entry which is preliminary data.</text>
</comment>
<keyword evidence="1" id="KW-0812">Transmembrane</keyword>
<feature type="transmembrane region" description="Helical" evidence="1">
    <location>
        <begin position="33"/>
        <end position="52"/>
    </location>
</feature>
<feature type="transmembrane region" description="Helical" evidence="1">
    <location>
        <begin position="187"/>
        <end position="206"/>
    </location>
</feature>
<name>A0AAN9YYS5_9ORTH</name>
<dbReference type="InterPro" id="IPR053069">
    <property type="entry name" value="TVP38/TMEM64"/>
</dbReference>
<evidence type="ECO:0000313" key="4">
    <source>
        <dbReference type="Proteomes" id="UP001378592"/>
    </source>
</evidence>
<evidence type="ECO:0000256" key="1">
    <source>
        <dbReference type="SAM" id="Phobius"/>
    </source>
</evidence>
<sequence length="265" mass="30096">MDIITIEEDASSFRTAKGDLPFIKYNIFSGLNLLYHVLLLFFALIVIGAIIFECREYVKSLLMWVESQEHWVIYILFAILFTLVSFPFTWGYTFLVIASGYLFGIVRGILTVMLTVNIGVVIAFFCIKAFNFKFSLSRFLENENIKAILIVISGPKAFKVAVFARLTPIPFGLQNTIFAVSNINPRVYFIASFFGLIPAQIINVYLGTSVRSMEEVLAHKSTKTTAIVVFLQMTVGISLMIYVLTKARQELRRTLNSRHFVELPL</sequence>
<dbReference type="Proteomes" id="UP001378592">
    <property type="component" value="Unassembled WGS sequence"/>
</dbReference>
<reference evidence="3 4" key="1">
    <citation type="submission" date="2024-03" db="EMBL/GenBank/DDBJ databases">
        <title>The genome assembly and annotation of the cricket Gryllus longicercus Weissman &amp; Gray.</title>
        <authorList>
            <person name="Szrajer S."/>
            <person name="Gray D."/>
            <person name="Ylla G."/>
        </authorList>
    </citation>
    <scope>NUCLEOTIDE SEQUENCE [LARGE SCALE GENOMIC DNA]</scope>
    <source>
        <strain evidence="3">DAG 2021-001</strain>
        <tissue evidence="3">Whole body minus gut</tissue>
    </source>
</reference>
<evidence type="ECO:0000313" key="3">
    <source>
        <dbReference type="EMBL" id="KAK7791815.1"/>
    </source>
</evidence>
<keyword evidence="1" id="KW-1133">Transmembrane helix</keyword>
<gene>
    <name evidence="3" type="ORF">R5R35_001237</name>
</gene>
<organism evidence="3 4">
    <name type="scientific">Gryllus longicercus</name>
    <dbReference type="NCBI Taxonomy" id="2509291"/>
    <lineage>
        <taxon>Eukaryota</taxon>
        <taxon>Metazoa</taxon>
        <taxon>Ecdysozoa</taxon>
        <taxon>Arthropoda</taxon>
        <taxon>Hexapoda</taxon>
        <taxon>Insecta</taxon>
        <taxon>Pterygota</taxon>
        <taxon>Neoptera</taxon>
        <taxon>Polyneoptera</taxon>
        <taxon>Orthoptera</taxon>
        <taxon>Ensifera</taxon>
        <taxon>Gryllidea</taxon>
        <taxon>Grylloidea</taxon>
        <taxon>Gryllidae</taxon>
        <taxon>Gryllinae</taxon>
        <taxon>Gryllus</taxon>
    </lineage>
</organism>
<keyword evidence="4" id="KW-1185">Reference proteome</keyword>
<dbReference type="Pfam" id="PF09335">
    <property type="entry name" value="VTT_dom"/>
    <property type="match status" value="1"/>
</dbReference>
<feature type="transmembrane region" description="Helical" evidence="1">
    <location>
        <begin position="109"/>
        <end position="130"/>
    </location>
</feature>
<dbReference type="AlphaFoldDB" id="A0AAN9YYS5"/>
<feature type="transmembrane region" description="Helical" evidence="1">
    <location>
        <begin position="226"/>
        <end position="245"/>
    </location>
</feature>
<feature type="transmembrane region" description="Helical" evidence="1">
    <location>
        <begin position="73"/>
        <end position="103"/>
    </location>
</feature>
<dbReference type="PANTHER" id="PTHR46593">
    <property type="entry name" value="TRANSMEMBRANE PROTEIN 64"/>
    <property type="match status" value="1"/>
</dbReference>
<dbReference type="InterPro" id="IPR032816">
    <property type="entry name" value="VTT_dom"/>
</dbReference>
<dbReference type="GO" id="GO:0051480">
    <property type="term" value="P:regulation of cytosolic calcium ion concentration"/>
    <property type="evidence" value="ECO:0007669"/>
    <property type="project" value="TreeGrafter"/>
</dbReference>
<proteinExistence type="predicted"/>
<dbReference type="EMBL" id="JAZDUA010000494">
    <property type="protein sequence ID" value="KAK7791815.1"/>
    <property type="molecule type" value="Genomic_DNA"/>
</dbReference>
<dbReference type="PANTHER" id="PTHR46593:SF1">
    <property type="entry name" value="TRANSMEMBRANE PROTEIN 64"/>
    <property type="match status" value="1"/>
</dbReference>
<feature type="domain" description="VTT" evidence="2">
    <location>
        <begin position="92"/>
        <end position="208"/>
    </location>
</feature>
<dbReference type="GO" id="GO:0005783">
    <property type="term" value="C:endoplasmic reticulum"/>
    <property type="evidence" value="ECO:0007669"/>
    <property type="project" value="TreeGrafter"/>
</dbReference>
<keyword evidence="1" id="KW-0472">Membrane</keyword>